<gene>
    <name evidence="9" type="ORF">AMSG_04888</name>
</gene>
<dbReference type="EMBL" id="GL349451">
    <property type="protein sequence ID" value="KNC48442.1"/>
    <property type="molecule type" value="Genomic_DNA"/>
</dbReference>
<keyword evidence="5 7" id="KW-0862">Zinc</keyword>
<comment type="similarity">
    <text evidence="1 7">Belongs to the peptidase M3 family.</text>
</comment>
<evidence type="ECO:0000256" key="1">
    <source>
        <dbReference type="ARBA" id="ARBA00006040"/>
    </source>
</evidence>
<dbReference type="InterPro" id="IPR024079">
    <property type="entry name" value="MetalloPept_cat_dom_sf"/>
</dbReference>
<dbReference type="GO" id="GO:0006518">
    <property type="term" value="P:peptide metabolic process"/>
    <property type="evidence" value="ECO:0007669"/>
    <property type="project" value="TreeGrafter"/>
</dbReference>
<dbReference type="InterPro" id="IPR024077">
    <property type="entry name" value="Neurolysin/TOP_dom2"/>
</dbReference>
<evidence type="ECO:0000256" key="2">
    <source>
        <dbReference type="ARBA" id="ARBA00022670"/>
    </source>
</evidence>
<dbReference type="STRING" id="461836.A0A0L0D7T0"/>
<keyword evidence="6 7" id="KW-0482">Metalloprotease</keyword>
<evidence type="ECO:0000256" key="6">
    <source>
        <dbReference type="ARBA" id="ARBA00023049"/>
    </source>
</evidence>
<dbReference type="AlphaFoldDB" id="A0A0L0D7T0"/>
<evidence type="ECO:0000256" key="3">
    <source>
        <dbReference type="ARBA" id="ARBA00022723"/>
    </source>
</evidence>
<dbReference type="OMA" id="ALMFEYM"/>
<dbReference type="SUPFAM" id="SSF55486">
    <property type="entry name" value="Metalloproteases ('zincins'), catalytic domain"/>
    <property type="match status" value="1"/>
</dbReference>
<keyword evidence="3 7" id="KW-0479">Metal-binding</keyword>
<dbReference type="PANTHER" id="PTHR11804">
    <property type="entry name" value="PROTEASE M3 THIMET OLIGOPEPTIDASE-RELATED"/>
    <property type="match status" value="1"/>
</dbReference>
<keyword evidence="10" id="KW-1185">Reference proteome</keyword>
<dbReference type="GO" id="GO:0004222">
    <property type="term" value="F:metalloendopeptidase activity"/>
    <property type="evidence" value="ECO:0007669"/>
    <property type="project" value="InterPro"/>
</dbReference>
<sequence length="641" mass="68937">MLRTSPEALQRLAEDAVTSAQEQIEALVGRSTAEVRAEPVEAVFAIDSISNTLCLAVDWLSLLAATHPEQRVASAADAENNKLMTLLYHLNTHRGLYRVAKDVTGSPETMAKLTPEQARVASLFTEEFERHGVLLEADDAQQLRGLLSQQCGRCRVGLAVPAGLFAMASTSRDAATRAKAFAAYQAALDHNVPVLEELLAVRHATAKLLGKPSYAAFTAEERMLRNPERAQAKLEAVSAKLSTTVQPEIAELLQLKLETEGPSEVTDQLSSDQPLTIPGVDRAHYAAVRREQLGAQSLASQPIAPYLSLRAGLAGVAHVTEQLFGLKLVAATPRAGETVASTVLKFEVLTSDGELVGSMYVDPWPRAGKTGGAVHLNVVSGRSLSTSWLPPKRDACAPDTAFLDLDSGSEAGKYQAPEVALVFNFGHRGVDNDLGASLLSLSELQTLFHEFGHGLHSMMARTQFHHVAGTRVPLDFYARSWPVLSQFCKHYQTGAPLPRELFDAHVAKSLSSQALNEQDQVSLALLDIHLHLAHARADASGETLGPGWSTSLAADVRAKHSAVVCDPASVRHAQFTHLVTYGAAYYSYALCKDLADDAWAKLDMDADPLDRARGRALANAAFIHGNGRDPLTQIGDLGISL</sequence>
<dbReference type="Gene3D" id="1.10.1370.10">
    <property type="entry name" value="Neurolysin, domain 3"/>
    <property type="match status" value="1"/>
</dbReference>
<dbReference type="Pfam" id="PF01432">
    <property type="entry name" value="Peptidase_M3"/>
    <property type="match status" value="1"/>
</dbReference>
<accession>A0A0L0D7T0</accession>
<evidence type="ECO:0000313" key="10">
    <source>
        <dbReference type="Proteomes" id="UP000054408"/>
    </source>
</evidence>
<dbReference type="InterPro" id="IPR001567">
    <property type="entry name" value="Pept_M3A_M3B_dom"/>
</dbReference>
<dbReference type="GO" id="GO:0046872">
    <property type="term" value="F:metal ion binding"/>
    <property type="evidence" value="ECO:0007669"/>
    <property type="project" value="UniProtKB-UniRule"/>
</dbReference>
<dbReference type="GO" id="GO:0005739">
    <property type="term" value="C:mitochondrion"/>
    <property type="evidence" value="ECO:0007669"/>
    <property type="project" value="TreeGrafter"/>
</dbReference>
<comment type="cofactor">
    <cofactor evidence="7">
        <name>Zn(2+)</name>
        <dbReference type="ChEBI" id="CHEBI:29105"/>
    </cofactor>
    <text evidence="7">Binds 1 zinc ion.</text>
</comment>
<dbReference type="PANTHER" id="PTHR11804:SF79">
    <property type="entry name" value="MITOCHONDRIAL INTERMEDIATE PEPTIDASE"/>
    <property type="match status" value="1"/>
</dbReference>
<evidence type="ECO:0000256" key="7">
    <source>
        <dbReference type="RuleBase" id="RU003435"/>
    </source>
</evidence>
<dbReference type="eggNOG" id="KOG2090">
    <property type="taxonomic scope" value="Eukaryota"/>
</dbReference>
<evidence type="ECO:0000256" key="5">
    <source>
        <dbReference type="ARBA" id="ARBA00022833"/>
    </source>
</evidence>
<dbReference type="RefSeq" id="XP_013758555.1">
    <property type="nucleotide sequence ID" value="XM_013903101.1"/>
</dbReference>
<reference evidence="9 10" key="1">
    <citation type="submission" date="2010-05" db="EMBL/GenBank/DDBJ databases">
        <title>The Genome Sequence of Thecamonas trahens ATCC 50062.</title>
        <authorList>
            <consortium name="The Broad Institute Genome Sequencing Platform"/>
            <person name="Russ C."/>
            <person name="Cuomo C."/>
            <person name="Shea T."/>
            <person name="Young S.K."/>
            <person name="Zeng Q."/>
            <person name="Koehrsen M."/>
            <person name="Haas B."/>
            <person name="Borodovsky M."/>
            <person name="Guigo R."/>
            <person name="Alvarado L."/>
            <person name="Berlin A."/>
            <person name="Bochicchio J."/>
            <person name="Borenstein D."/>
            <person name="Chapman S."/>
            <person name="Chen Z."/>
            <person name="Freedman E."/>
            <person name="Gellesch M."/>
            <person name="Goldberg J."/>
            <person name="Griggs A."/>
            <person name="Gujja S."/>
            <person name="Heilman E."/>
            <person name="Heiman D."/>
            <person name="Hepburn T."/>
            <person name="Howarth C."/>
            <person name="Jen D."/>
            <person name="Larson L."/>
            <person name="Mehta T."/>
            <person name="Park D."/>
            <person name="Pearson M."/>
            <person name="Roberts A."/>
            <person name="Saif S."/>
            <person name="Shenoy N."/>
            <person name="Sisk P."/>
            <person name="Stolte C."/>
            <person name="Sykes S."/>
            <person name="Thomson T."/>
            <person name="Walk T."/>
            <person name="White J."/>
            <person name="Yandava C."/>
            <person name="Burger G."/>
            <person name="Gray M.W."/>
            <person name="Holland P.W.H."/>
            <person name="King N."/>
            <person name="Lang F.B.F."/>
            <person name="Roger A.J."/>
            <person name="Ruiz-Trillo I."/>
            <person name="Lander E."/>
            <person name="Nusbaum C."/>
        </authorList>
    </citation>
    <scope>NUCLEOTIDE SEQUENCE [LARGE SCALE GENOMIC DNA]</scope>
    <source>
        <strain evidence="9 10">ATCC 50062</strain>
    </source>
</reference>
<keyword evidence="4 7" id="KW-0378">Hydrolase</keyword>
<dbReference type="Proteomes" id="UP000054408">
    <property type="component" value="Unassembled WGS sequence"/>
</dbReference>
<evidence type="ECO:0000259" key="8">
    <source>
        <dbReference type="Pfam" id="PF01432"/>
    </source>
</evidence>
<feature type="domain" description="Peptidase M3A/M3B catalytic" evidence="8">
    <location>
        <begin position="171"/>
        <end position="637"/>
    </location>
</feature>
<dbReference type="Gene3D" id="3.40.390.10">
    <property type="entry name" value="Collagenase (Catalytic Domain)"/>
    <property type="match status" value="1"/>
</dbReference>
<name>A0A0L0D7T0_THETB</name>
<proteinExistence type="inferred from homology"/>
<organism evidence="9 10">
    <name type="scientific">Thecamonas trahens ATCC 50062</name>
    <dbReference type="NCBI Taxonomy" id="461836"/>
    <lineage>
        <taxon>Eukaryota</taxon>
        <taxon>Apusozoa</taxon>
        <taxon>Apusomonadida</taxon>
        <taxon>Apusomonadidae</taxon>
        <taxon>Thecamonas</taxon>
    </lineage>
</organism>
<dbReference type="InterPro" id="IPR045090">
    <property type="entry name" value="Pept_M3A_M3B"/>
</dbReference>
<dbReference type="OrthoDB" id="17530at2759"/>
<evidence type="ECO:0000313" key="9">
    <source>
        <dbReference type="EMBL" id="KNC48442.1"/>
    </source>
</evidence>
<protein>
    <submittedName>
        <fullName evidence="9">Intermediate peptidase</fullName>
    </submittedName>
</protein>
<dbReference type="GeneID" id="25564405"/>
<dbReference type="GO" id="GO:0006627">
    <property type="term" value="P:protein processing involved in protein targeting to mitochondrion"/>
    <property type="evidence" value="ECO:0007669"/>
    <property type="project" value="TreeGrafter"/>
</dbReference>
<evidence type="ECO:0000256" key="4">
    <source>
        <dbReference type="ARBA" id="ARBA00022801"/>
    </source>
</evidence>
<keyword evidence="2 7" id="KW-0645">Protease</keyword>